<dbReference type="SUPFAM" id="SSF102405">
    <property type="entry name" value="MCP/YpsA-like"/>
    <property type="match status" value="1"/>
</dbReference>
<feature type="domain" description="Smf/DprA SLOG" evidence="3">
    <location>
        <begin position="101"/>
        <end position="323"/>
    </location>
</feature>
<keyword evidence="5" id="KW-1185">Reference proteome</keyword>
<name>A0A7K1FRC1_9ACTN</name>
<organism evidence="4 5">
    <name type="scientific">Nakamurella alba</name>
    <dbReference type="NCBI Taxonomy" id="2665158"/>
    <lineage>
        <taxon>Bacteria</taxon>
        <taxon>Bacillati</taxon>
        <taxon>Actinomycetota</taxon>
        <taxon>Actinomycetes</taxon>
        <taxon>Nakamurellales</taxon>
        <taxon>Nakamurellaceae</taxon>
        <taxon>Nakamurella</taxon>
    </lineage>
</organism>
<feature type="compositionally biased region" description="Basic residues" evidence="2">
    <location>
        <begin position="403"/>
        <end position="413"/>
    </location>
</feature>
<accession>A0A7K1FRC1</accession>
<comment type="caution">
    <text evidence="4">The sequence shown here is derived from an EMBL/GenBank/DDBJ whole genome shotgun (WGS) entry which is preliminary data.</text>
</comment>
<evidence type="ECO:0000259" key="3">
    <source>
        <dbReference type="Pfam" id="PF02481"/>
    </source>
</evidence>
<dbReference type="PANTHER" id="PTHR43022:SF1">
    <property type="entry name" value="PROTEIN SMF"/>
    <property type="match status" value="1"/>
</dbReference>
<dbReference type="Proteomes" id="UP000460221">
    <property type="component" value="Unassembled WGS sequence"/>
</dbReference>
<evidence type="ECO:0000313" key="4">
    <source>
        <dbReference type="EMBL" id="MTD16685.1"/>
    </source>
</evidence>
<sequence length="413" mass="42670">MSTTDVDDLPGTGAAAPIAVRIARAGLLRACEPSARGVAALVELVGPVRAWHAVRSRTATAGLPVEWMAETDARTAGLTPGQLDDTARADLATAGRVGARLVVPEDEEWPAAALHGLWQVDRIADRTTAPPVALYVRGGSIGDLPHTGITVVGSRAATAYGQRVAADLGHALADAGLTVVSGAAFGIDASAHRAAMAAQAQLPTLAVLACGIDRAYPAANAALIERIGELGAVVTEYPPGTHPSRLRFLVRNRLIAALGAATIVVEAGIRSGTLSTAGAAEKLHRPLMVVPGPVTSALSVGCHRLLQEPGRHLVTGPADVLEILRPVEHLGDQGHLFETPTAPADDDLGPSVKAVSDALSVRLARTVPEIARDTGLPTRDALDALAVLEASGLASRTGTGWRRSPRTRTRRSQ</sequence>
<evidence type="ECO:0000256" key="2">
    <source>
        <dbReference type="SAM" id="MobiDB-lite"/>
    </source>
</evidence>
<comment type="similarity">
    <text evidence="1">Belongs to the DprA/Smf family.</text>
</comment>
<reference evidence="4 5" key="1">
    <citation type="submission" date="2019-11" db="EMBL/GenBank/DDBJ databases">
        <authorList>
            <person name="Jiang L.-Q."/>
        </authorList>
    </citation>
    <scope>NUCLEOTIDE SEQUENCE [LARGE SCALE GENOMIC DNA]</scope>
    <source>
        <strain evidence="4 5">YIM 132087</strain>
    </source>
</reference>
<dbReference type="NCBIfam" id="TIGR00732">
    <property type="entry name" value="dprA"/>
    <property type="match status" value="1"/>
</dbReference>
<dbReference type="InterPro" id="IPR057666">
    <property type="entry name" value="DrpA_SLOG"/>
</dbReference>
<dbReference type="PANTHER" id="PTHR43022">
    <property type="entry name" value="PROTEIN SMF"/>
    <property type="match status" value="1"/>
</dbReference>
<dbReference type="Gene3D" id="3.40.50.450">
    <property type="match status" value="1"/>
</dbReference>
<evidence type="ECO:0000313" key="5">
    <source>
        <dbReference type="Proteomes" id="UP000460221"/>
    </source>
</evidence>
<dbReference type="RefSeq" id="WP_154770691.1">
    <property type="nucleotide sequence ID" value="NZ_WLYK01000011.1"/>
</dbReference>
<dbReference type="InterPro" id="IPR003488">
    <property type="entry name" value="DprA"/>
</dbReference>
<proteinExistence type="inferred from homology"/>
<dbReference type="EMBL" id="WLYK01000011">
    <property type="protein sequence ID" value="MTD16685.1"/>
    <property type="molecule type" value="Genomic_DNA"/>
</dbReference>
<gene>
    <name evidence="4" type="primary">dprA</name>
    <name evidence="4" type="ORF">GIS00_22370</name>
</gene>
<feature type="region of interest" description="Disordered" evidence="2">
    <location>
        <begin position="393"/>
        <end position="413"/>
    </location>
</feature>
<protein>
    <submittedName>
        <fullName evidence="4">DNA-protecting protein DprA</fullName>
    </submittedName>
</protein>
<evidence type="ECO:0000256" key="1">
    <source>
        <dbReference type="ARBA" id="ARBA00006525"/>
    </source>
</evidence>
<dbReference type="Pfam" id="PF02481">
    <property type="entry name" value="DNA_processg_A"/>
    <property type="match status" value="1"/>
</dbReference>
<dbReference type="AlphaFoldDB" id="A0A7K1FRC1"/>
<dbReference type="GO" id="GO:0009294">
    <property type="term" value="P:DNA-mediated transformation"/>
    <property type="evidence" value="ECO:0007669"/>
    <property type="project" value="InterPro"/>
</dbReference>